<organism evidence="1 2">
    <name type="scientific">Mycoplasmoides gallisepticum</name>
    <name type="common">Mycoplasma gallisepticum</name>
    <dbReference type="NCBI Taxonomy" id="2096"/>
    <lineage>
        <taxon>Bacteria</taxon>
        <taxon>Bacillati</taxon>
        <taxon>Mycoplasmatota</taxon>
        <taxon>Mycoplasmoidales</taxon>
        <taxon>Mycoplasmoidaceae</taxon>
        <taxon>Mycoplasmoides</taxon>
    </lineage>
</organism>
<sequence length="92" mass="9458">MAPAQAATPIITQTSPSATASAIVRVATGTKETSTMQTAPAAQTTTADLASTASYLKSLNDTLKAATDALNGDNPTTKTAYYKADAGRTLYW</sequence>
<feature type="non-terminal residue" evidence="1">
    <location>
        <position position="92"/>
    </location>
</feature>
<protein>
    <submittedName>
        <fullName evidence="1">Uncharacterized protein</fullName>
    </submittedName>
</protein>
<evidence type="ECO:0000313" key="1">
    <source>
        <dbReference type="EMBL" id="SYV95242.1"/>
    </source>
</evidence>
<evidence type="ECO:0000313" key="2">
    <source>
        <dbReference type="Proteomes" id="UP000260136"/>
    </source>
</evidence>
<proteinExistence type="predicted"/>
<dbReference type="AlphaFoldDB" id="A0A3B0PEK2"/>
<dbReference type="EMBL" id="LS991952">
    <property type="protein sequence ID" value="SYV95242.1"/>
    <property type="molecule type" value="Genomic_DNA"/>
</dbReference>
<reference evidence="2" key="1">
    <citation type="submission" date="2018-06" db="EMBL/GenBank/DDBJ databases">
        <authorList>
            <consortium name="Pathogen Informatics"/>
        </authorList>
    </citation>
    <scope>NUCLEOTIDE SEQUENCE [LARGE SCALE GENOMIC DNA]</scope>
    <source>
        <strain evidence="2">NCTC10115</strain>
    </source>
</reference>
<accession>A0A3B0PEK2</accession>
<dbReference type="Proteomes" id="UP000260136">
    <property type="component" value="Chromosome"/>
</dbReference>
<gene>
    <name evidence="1" type="ORF">NCTC10115_01313</name>
</gene>
<name>A0A3B0PEK2_MYCGL</name>